<dbReference type="NCBIfam" id="TIGR01637">
    <property type="entry name" value="phage_arpU"/>
    <property type="match status" value="1"/>
</dbReference>
<evidence type="ECO:0008006" key="3">
    <source>
        <dbReference type="Google" id="ProtNLM"/>
    </source>
</evidence>
<gene>
    <name evidence="1" type="ORF">BTBSAS_200036</name>
</gene>
<sequence length="163" mass="19138">MMEQIDLIDKLEEYNDIQPDDLNMPLTKRNVIRLFSIYKDEVAKAGGRTETKVTPSYSIMPPSFSNEFHSSVETAALDNIEKFKDVNYFYEKIQLGLNSIKCDIDADRKGRRKRMLVMRYYENKTQQKIMETLAIEKSTYHDDMKMAITQFTYALGIHVKLKF</sequence>
<dbReference type="RefSeq" id="WP_069133678.1">
    <property type="nucleotide sequence ID" value="NZ_MDLU01000023.1"/>
</dbReference>
<proteinExistence type="predicted"/>
<dbReference type="Proteomes" id="UP000270190">
    <property type="component" value="Unassembled WGS sequence"/>
</dbReference>
<organism evidence="1 2">
    <name type="scientific">Brochothrix thermosphacta</name>
    <name type="common">Microbacterium thermosphactum</name>
    <dbReference type="NCBI Taxonomy" id="2756"/>
    <lineage>
        <taxon>Bacteria</taxon>
        <taxon>Bacillati</taxon>
        <taxon>Bacillota</taxon>
        <taxon>Bacilli</taxon>
        <taxon>Bacillales</taxon>
        <taxon>Listeriaceae</taxon>
        <taxon>Brochothrix</taxon>
    </lineage>
</organism>
<evidence type="ECO:0000313" key="1">
    <source>
        <dbReference type="EMBL" id="SPP28449.1"/>
    </source>
</evidence>
<dbReference type="EMBL" id="OUNC01000013">
    <property type="protein sequence ID" value="SPP28449.1"/>
    <property type="molecule type" value="Genomic_DNA"/>
</dbReference>
<name>A0A2X0QIK1_BROTH</name>
<reference evidence="2" key="1">
    <citation type="submission" date="2018-04" db="EMBL/GenBank/DDBJ databases">
        <authorList>
            <person name="Illikoud N."/>
        </authorList>
    </citation>
    <scope>NUCLEOTIDE SEQUENCE [LARGE SCALE GENOMIC DNA]</scope>
</reference>
<dbReference type="InterPro" id="IPR006524">
    <property type="entry name" value="ArpU-like"/>
</dbReference>
<evidence type="ECO:0000313" key="2">
    <source>
        <dbReference type="Proteomes" id="UP000270190"/>
    </source>
</evidence>
<protein>
    <recommendedName>
        <fullName evidence="3">ArpU family transcriptional regulator</fullName>
    </recommendedName>
</protein>
<dbReference type="AlphaFoldDB" id="A0A2X0QIK1"/>
<accession>A0A2X0QIK1</accession>